<dbReference type="InterPro" id="IPR001539">
    <property type="entry name" value="Peptidase_U32"/>
</dbReference>
<dbReference type="PANTHER" id="PTHR30217">
    <property type="entry name" value="PEPTIDASE U32 FAMILY"/>
    <property type="match status" value="1"/>
</dbReference>
<evidence type="ECO:0000313" key="2">
    <source>
        <dbReference type="EMBL" id="HJD33185.1"/>
    </source>
</evidence>
<dbReference type="EMBL" id="DWUV01000030">
    <property type="protein sequence ID" value="HJD33185.1"/>
    <property type="molecule type" value="Genomic_DNA"/>
</dbReference>
<feature type="domain" description="Peptidase U32 collagenase" evidence="1">
    <location>
        <begin position="390"/>
        <end position="513"/>
    </location>
</feature>
<gene>
    <name evidence="2" type="ORF">H9911_01420</name>
</gene>
<reference evidence="2" key="2">
    <citation type="submission" date="2021-04" db="EMBL/GenBank/DDBJ databases">
        <authorList>
            <person name="Gilroy R."/>
        </authorList>
    </citation>
    <scope>NUCLEOTIDE SEQUENCE</scope>
    <source>
        <strain evidence="2">ChiGjej3B3-11674</strain>
    </source>
</reference>
<name>A0A9D2R358_9FIRM</name>
<dbReference type="InterPro" id="IPR051454">
    <property type="entry name" value="RNA/ubiquinone_mod_enzymes"/>
</dbReference>
<protein>
    <submittedName>
        <fullName evidence="2">U32 family peptidase</fullName>
    </submittedName>
</protein>
<dbReference type="Proteomes" id="UP000823897">
    <property type="component" value="Unassembled WGS sequence"/>
</dbReference>
<dbReference type="InterPro" id="IPR020988">
    <property type="entry name" value="Pept_U32_collagenase"/>
</dbReference>
<evidence type="ECO:0000259" key="1">
    <source>
        <dbReference type="Pfam" id="PF12392"/>
    </source>
</evidence>
<dbReference type="Pfam" id="PF12392">
    <property type="entry name" value="DUF3656"/>
    <property type="match status" value="1"/>
</dbReference>
<comment type="caution">
    <text evidence="2">The sequence shown here is derived from an EMBL/GenBank/DDBJ whole genome shotgun (WGS) entry which is preliminary data.</text>
</comment>
<dbReference type="PROSITE" id="PS01276">
    <property type="entry name" value="PEPTIDASE_U32"/>
    <property type="match status" value="1"/>
</dbReference>
<dbReference type="Pfam" id="PF01136">
    <property type="entry name" value="Peptidase_U32"/>
    <property type="match status" value="2"/>
</dbReference>
<sequence>MAEKDRTYIAGDCARKRAVEILAPAGSYESFRAALGAGADAVYAGGPRFGARAFADNFTQEELVRAVGEAHLFGKKFYLTVNTLLKDPEIADLYDYLAPLYEAGLDAVIVQDAGVIGYIREVFPGMDLHASTQMTVTGSYGAKFLEKQGVTRVVPARELSLGEIRQIREETGLEIECFVHGALCYCYSGQCLLSSMIGGRSGNRGQCAQPCRLPYSVDGKKKYYLSPKDICTLEIIPDLVDAGIDSFKIEGRMKKPEYVAGVTSMYRKYTDLYLEKGRAGFQVLPEDREMLMDLYNRGGFSGGYYKKHNGREMMALDRPSHTGVPALKVRSQKGRELCCTALTDIRPGDVIDITGGKGNYTAGSEVRKGETLSFLVQKGTRLAPRTVLKRMRNETLIRNLRETCVEKTIRREIRGRLKLKLSEPAELMVWCMPENGTEPDGKAVSYTAKSDGAVQKAQSRPLAEERVRAQILKTGNTEFCFRELDIHMDEAVFMPVQQLNTLRRAALEGLKKMVIGGSGRSMPEREAVPDFPDSKETGDWSAVFSVMAETEEQLLEVRDTAVQSPEIFQRVYVDIELAEKAANREKIKKAIWDISSAGIEIFAALPWISRRENAADNGLREIQDTVKMLGADGVLIRNYEQYQMLEEEGFDKKINLDHNLYVFNRYGKVFWNRLGISEFSAPEELNARELEDLGIRAGEMIIYGYLPVMISAQCVVKTAGRCTHSPGITFLTDRMGSRFPVKNQCAYCYNVIYNTLPLYLGMQKEEIRRLAPRMLRIQFSIETKEQTREILELVRSTFFGGSSPSAPDFEYTQGHFRRGVS</sequence>
<dbReference type="PANTHER" id="PTHR30217:SF10">
    <property type="entry name" value="23S RRNA 5-HYDROXYCYTIDINE C2501 SYNTHASE"/>
    <property type="match status" value="1"/>
</dbReference>
<dbReference type="AlphaFoldDB" id="A0A9D2R358"/>
<reference evidence="2" key="1">
    <citation type="journal article" date="2021" name="PeerJ">
        <title>Extensive microbial diversity within the chicken gut microbiome revealed by metagenomics and culture.</title>
        <authorList>
            <person name="Gilroy R."/>
            <person name="Ravi A."/>
            <person name="Getino M."/>
            <person name="Pursley I."/>
            <person name="Horton D.L."/>
            <person name="Alikhan N.F."/>
            <person name="Baker D."/>
            <person name="Gharbi K."/>
            <person name="Hall N."/>
            <person name="Watson M."/>
            <person name="Adriaenssens E.M."/>
            <person name="Foster-Nyarko E."/>
            <person name="Jarju S."/>
            <person name="Secka A."/>
            <person name="Antonio M."/>
            <person name="Oren A."/>
            <person name="Chaudhuri R.R."/>
            <person name="La Ragione R."/>
            <person name="Hildebrand F."/>
            <person name="Pallen M.J."/>
        </authorList>
    </citation>
    <scope>NUCLEOTIDE SEQUENCE</scope>
    <source>
        <strain evidence="2">ChiGjej3B3-11674</strain>
    </source>
</reference>
<evidence type="ECO:0000313" key="3">
    <source>
        <dbReference type="Proteomes" id="UP000823897"/>
    </source>
</evidence>
<proteinExistence type="predicted"/>
<organism evidence="2 3">
    <name type="scientific">Candidatus Mediterraneibacter tabaqchaliae</name>
    <dbReference type="NCBI Taxonomy" id="2838689"/>
    <lineage>
        <taxon>Bacteria</taxon>
        <taxon>Bacillati</taxon>
        <taxon>Bacillota</taxon>
        <taxon>Clostridia</taxon>
        <taxon>Lachnospirales</taxon>
        <taxon>Lachnospiraceae</taxon>
        <taxon>Mediterraneibacter</taxon>
    </lineage>
</organism>
<accession>A0A9D2R358</accession>